<reference evidence="1 3" key="2">
    <citation type="submission" date="2018-07" db="EMBL/GenBank/DDBJ databases">
        <title>Genomic Encyclopedia of Type Strains, Phase IV (KMG-IV): sequencing the most valuable type-strain genomes for metagenomic binning, comparative biology and taxonomic classification.</title>
        <authorList>
            <person name="Goeker M."/>
        </authorList>
    </citation>
    <scope>NUCLEOTIDE SEQUENCE [LARGE SCALE GENOMIC DNA]</scope>
    <source>
        <strain evidence="1 3">DSM 19728</strain>
    </source>
</reference>
<dbReference type="Proteomes" id="UP000321392">
    <property type="component" value="Unassembled WGS sequence"/>
</dbReference>
<accession>A0A562Q568</accession>
<reference evidence="2 4" key="1">
    <citation type="journal article" date="2015" name="Stand. Genomic Sci.">
        <title>Genomic Encyclopedia of Bacterial and Archaeal Type Strains, Phase III: the genomes of soil and plant-associated and newly described type strains.</title>
        <authorList>
            <person name="Whitman W.B."/>
            <person name="Woyke T."/>
            <person name="Klenk H.P."/>
            <person name="Zhou Y."/>
            <person name="Lilburn T.G."/>
            <person name="Beck B.J."/>
            <person name="De Vos P."/>
            <person name="Vandamme P."/>
            <person name="Eisen J.A."/>
            <person name="Garrity G."/>
            <person name="Hugenholtz P."/>
            <person name="Kyrpides N.C."/>
        </authorList>
    </citation>
    <scope>NUCLEOTIDE SEQUENCE [LARGE SCALE GENOMIC DNA]</scope>
    <source>
        <strain evidence="2 4">CGMCC 1.5380</strain>
    </source>
</reference>
<protein>
    <submittedName>
        <fullName evidence="2">Uncharacterized protein</fullName>
    </submittedName>
</protein>
<sequence length="128" mass="14389">MIMDNENFPGSIEISLQTAEKWTKAFQNNIEIEDSKKKVNAFLIPRESLEAVLALKTEAVRAYMGINDNNEKTLLFVGANKDETGIYRDVFGTSETEKEPNEDEDISIVYDASRPCPPYGDPNSPLQN</sequence>
<dbReference type="EMBL" id="VLKX01000001">
    <property type="protein sequence ID" value="TWI51891.1"/>
    <property type="molecule type" value="Genomic_DNA"/>
</dbReference>
<dbReference type="AlphaFoldDB" id="A0A562Q568"/>
<organism evidence="2 4">
    <name type="scientific">Flavobacterium glaciei</name>
    <dbReference type="NCBI Taxonomy" id="386300"/>
    <lineage>
        <taxon>Bacteria</taxon>
        <taxon>Pseudomonadati</taxon>
        <taxon>Bacteroidota</taxon>
        <taxon>Flavobacteriia</taxon>
        <taxon>Flavobacteriales</taxon>
        <taxon>Flavobacteriaceae</taxon>
        <taxon>Flavobacterium</taxon>
    </lineage>
</organism>
<reference evidence="2" key="3">
    <citation type="submission" date="2019-07" db="EMBL/GenBank/DDBJ databases">
        <authorList>
            <person name="Whitman W."/>
            <person name="Huntemann M."/>
            <person name="Clum A."/>
            <person name="Pillay M."/>
            <person name="Palaniappan K."/>
            <person name="Varghese N."/>
            <person name="Mikhailova N."/>
            <person name="Stamatis D."/>
            <person name="Reddy T."/>
            <person name="Daum C."/>
            <person name="Shapiro N."/>
            <person name="Ivanova N."/>
            <person name="Kyrpides N."/>
            <person name="Woyke T."/>
        </authorList>
    </citation>
    <scope>NUCLEOTIDE SEQUENCE</scope>
    <source>
        <strain evidence="2">CGMCC 1.5380</strain>
    </source>
</reference>
<comment type="caution">
    <text evidence="2">The sequence shown here is derived from an EMBL/GenBank/DDBJ whole genome shotgun (WGS) entry which is preliminary data.</text>
</comment>
<dbReference type="EMBL" id="QQBA01000001">
    <property type="protein sequence ID" value="RDI58102.1"/>
    <property type="molecule type" value="Genomic_DNA"/>
</dbReference>
<gene>
    <name evidence="1" type="ORF">DFR66_10118</name>
    <name evidence="2" type="ORF">IQ02_00018</name>
</gene>
<dbReference type="Proteomes" id="UP000254518">
    <property type="component" value="Unassembled WGS sequence"/>
</dbReference>
<evidence type="ECO:0000313" key="3">
    <source>
        <dbReference type="Proteomes" id="UP000254518"/>
    </source>
</evidence>
<evidence type="ECO:0000313" key="1">
    <source>
        <dbReference type="EMBL" id="RDI58102.1"/>
    </source>
</evidence>
<keyword evidence="3" id="KW-1185">Reference proteome</keyword>
<evidence type="ECO:0000313" key="4">
    <source>
        <dbReference type="Proteomes" id="UP000321392"/>
    </source>
</evidence>
<proteinExistence type="predicted"/>
<evidence type="ECO:0000313" key="2">
    <source>
        <dbReference type="EMBL" id="TWI51891.1"/>
    </source>
</evidence>
<name>A0A562Q568_9FLAO</name>